<keyword evidence="9 15" id="KW-0808">Transferase</keyword>
<evidence type="ECO:0000256" key="1">
    <source>
        <dbReference type="ARBA" id="ARBA00002634"/>
    </source>
</evidence>
<reference evidence="18 19" key="1">
    <citation type="submission" date="2016-12" db="EMBL/GenBank/DDBJ databases">
        <title>The genome of dimorphic prosthecate Glycocaulis alkaliphilus 6b-8t, isolated from crude oil dictates its adaptability in petroleum environments.</title>
        <authorList>
            <person name="Wu X.-L."/>
            <person name="Geng S."/>
        </authorList>
    </citation>
    <scope>NUCLEOTIDE SEQUENCE [LARGE SCALE GENOMIC DNA]</scope>
    <source>
        <strain evidence="18 19">6B-8</strain>
    </source>
</reference>
<evidence type="ECO:0000256" key="3">
    <source>
        <dbReference type="ARBA" id="ARBA00007630"/>
    </source>
</evidence>
<evidence type="ECO:0000256" key="13">
    <source>
        <dbReference type="ARBA" id="ARBA00033392"/>
    </source>
</evidence>
<dbReference type="GO" id="GO:0002939">
    <property type="term" value="P:tRNA N1-guanine methylation"/>
    <property type="evidence" value="ECO:0007669"/>
    <property type="project" value="TreeGrafter"/>
</dbReference>
<keyword evidence="8 15" id="KW-0489">Methyltransferase</keyword>
<evidence type="ECO:0000256" key="5">
    <source>
        <dbReference type="ARBA" id="ARBA00012807"/>
    </source>
</evidence>
<keyword evidence="10 15" id="KW-0949">S-adenosyl-L-methionine</keyword>
<dbReference type="InterPro" id="IPR023148">
    <property type="entry name" value="tRNA_m1G_MeTrfase_C_sf"/>
</dbReference>
<dbReference type="Pfam" id="PF01746">
    <property type="entry name" value="tRNA_m1G_MT"/>
    <property type="match status" value="1"/>
</dbReference>
<dbReference type="GO" id="GO:0005829">
    <property type="term" value="C:cytosol"/>
    <property type="evidence" value="ECO:0007669"/>
    <property type="project" value="TreeGrafter"/>
</dbReference>
<evidence type="ECO:0000313" key="18">
    <source>
        <dbReference type="EMBL" id="AZU05261.1"/>
    </source>
</evidence>
<keyword evidence="19" id="KW-1185">Reference proteome</keyword>
<evidence type="ECO:0000256" key="14">
    <source>
        <dbReference type="ARBA" id="ARBA00047783"/>
    </source>
</evidence>
<dbReference type="InterPro" id="IPR029028">
    <property type="entry name" value="Alpha/beta_knot_MTases"/>
</dbReference>
<accession>A0A3T0ED95</accession>
<dbReference type="PANTHER" id="PTHR46417:SF1">
    <property type="entry name" value="TRNA (GUANINE-N(1)-)-METHYLTRANSFERASE"/>
    <property type="match status" value="1"/>
</dbReference>
<keyword evidence="11 15" id="KW-0819">tRNA processing</keyword>
<evidence type="ECO:0000256" key="9">
    <source>
        <dbReference type="ARBA" id="ARBA00022679"/>
    </source>
</evidence>
<dbReference type="AlphaFoldDB" id="A0A3T0ED95"/>
<comment type="caution">
    <text evidence="15">Lacks conserved residue(s) required for the propagation of feature annotation.</text>
</comment>
<evidence type="ECO:0000256" key="4">
    <source>
        <dbReference type="ARBA" id="ARBA00011738"/>
    </source>
</evidence>
<feature type="domain" description="tRNA methyltransferase TRMD/TRM10-type" evidence="17">
    <location>
        <begin position="6"/>
        <end position="224"/>
    </location>
</feature>
<dbReference type="KEGG" id="gak:X907_2752"/>
<dbReference type="Gene3D" id="1.10.1270.20">
    <property type="entry name" value="tRNA(m1g37)methyltransferase, domain 2"/>
    <property type="match status" value="1"/>
</dbReference>
<comment type="subcellular location">
    <subcellularLocation>
        <location evidence="2 15 16">Cytoplasm</location>
    </subcellularLocation>
</comment>
<dbReference type="CDD" id="cd18080">
    <property type="entry name" value="TrmD-like"/>
    <property type="match status" value="1"/>
</dbReference>
<dbReference type="NCBIfam" id="NF000648">
    <property type="entry name" value="PRK00026.1"/>
    <property type="match status" value="1"/>
</dbReference>
<dbReference type="PIRSF" id="PIRSF000386">
    <property type="entry name" value="tRNA_mtase"/>
    <property type="match status" value="1"/>
</dbReference>
<dbReference type="SUPFAM" id="SSF75217">
    <property type="entry name" value="alpha/beta knot"/>
    <property type="match status" value="1"/>
</dbReference>
<dbReference type="InterPro" id="IPR029026">
    <property type="entry name" value="tRNA_m1G_MTases_N"/>
</dbReference>
<feature type="binding site" evidence="15">
    <location>
        <position position="112"/>
    </location>
    <ligand>
        <name>S-adenosyl-L-methionine</name>
        <dbReference type="ChEBI" id="CHEBI:59789"/>
    </ligand>
</feature>
<comment type="catalytic activity">
    <reaction evidence="14 15 16">
        <text>guanosine(37) in tRNA + S-adenosyl-L-methionine = N(1)-methylguanosine(37) in tRNA + S-adenosyl-L-homocysteine + H(+)</text>
        <dbReference type="Rhea" id="RHEA:36899"/>
        <dbReference type="Rhea" id="RHEA-COMP:10145"/>
        <dbReference type="Rhea" id="RHEA-COMP:10147"/>
        <dbReference type="ChEBI" id="CHEBI:15378"/>
        <dbReference type="ChEBI" id="CHEBI:57856"/>
        <dbReference type="ChEBI" id="CHEBI:59789"/>
        <dbReference type="ChEBI" id="CHEBI:73542"/>
        <dbReference type="ChEBI" id="CHEBI:74269"/>
        <dbReference type="EC" id="2.1.1.228"/>
    </reaction>
</comment>
<dbReference type="RefSeq" id="WP_127568897.1">
    <property type="nucleotide sequence ID" value="NZ_BMFB01000004.1"/>
</dbReference>
<dbReference type="Gene3D" id="3.40.1280.10">
    <property type="match status" value="1"/>
</dbReference>
<dbReference type="PANTHER" id="PTHR46417">
    <property type="entry name" value="TRNA (GUANINE-N(1)-)-METHYLTRANSFERASE"/>
    <property type="match status" value="1"/>
</dbReference>
<evidence type="ECO:0000259" key="17">
    <source>
        <dbReference type="Pfam" id="PF01746"/>
    </source>
</evidence>
<dbReference type="NCBIfam" id="TIGR00088">
    <property type="entry name" value="trmD"/>
    <property type="match status" value="1"/>
</dbReference>
<evidence type="ECO:0000256" key="16">
    <source>
        <dbReference type="RuleBase" id="RU003464"/>
    </source>
</evidence>
<protein>
    <recommendedName>
        <fullName evidence="6 15">tRNA (guanine-N(1)-)-methyltransferase</fullName>
        <ecNumber evidence="5 15">2.1.1.228</ecNumber>
    </recommendedName>
    <alternativeName>
        <fullName evidence="12 15">M1G-methyltransferase</fullName>
    </alternativeName>
    <alternativeName>
        <fullName evidence="13 15">tRNA [GM37] methyltransferase</fullName>
    </alternativeName>
</protein>
<comment type="similarity">
    <text evidence="3 15 16">Belongs to the RNA methyltransferase TrmD family.</text>
</comment>
<dbReference type="InterPro" id="IPR002649">
    <property type="entry name" value="tRNA_m1G_MeTrfase_TrmD"/>
</dbReference>
<dbReference type="HAMAP" id="MF_00605">
    <property type="entry name" value="TrmD"/>
    <property type="match status" value="1"/>
</dbReference>
<proteinExistence type="inferred from homology"/>
<keyword evidence="7 15" id="KW-0963">Cytoplasm</keyword>
<evidence type="ECO:0000256" key="10">
    <source>
        <dbReference type="ARBA" id="ARBA00022691"/>
    </source>
</evidence>
<dbReference type="GO" id="GO:0052906">
    <property type="term" value="F:tRNA (guanine(37)-N1)-methyltransferase activity"/>
    <property type="evidence" value="ECO:0007669"/>
    <property type="project" value="UniProtKB-UniRule"/>
</dbReference>
<dbReference type="InterPro" id="IPR016009">
    <property type="entry name" value="tRNA_MeTrfase_TRMD/TRM10"/>
</dbReference>
<dbReference type="EMBL" id="CP018911">
    <property type="protein sequence ID" value="AZU05261.1"/>
    <property type="molecule type" value="Genomic_DNA"/>
</dbReference>
<dbReference type="OrthoDB" id="9807416at2"/>
<evidence type="ECO:0000256" key="12">
    <source>
        <dbReference type="ARBA" id="ARBA00029736"/>
    </source>
</evidence>
<evidence type="ECO:0000313" key="19">
    <source>
        <dbReference type="Proteomes" id="UP000286954"/>
    </source>
</evidence>
<dbReference type="Proteomes" id="UP000286954">
    <property type="component" value="Chromosome"/>
</dbReference>
<dbReference type="EC" id="2.1.1.228" evidence="5 15"/>
<comment type="subunit">
    <text evidence="4 15 16">Homodimer.</text>
</comment>
<comment type="function">
    <text evidence="1 15 16">Specifically methylates guanosine-37 in various tRNAs.</text>
</comment>
<evidence type="ECO:0000256" key="7">
    <source>
        <dbReference type="ARBA" id="ARBA00022490"/>
    </source>
</evidence>
<evidence type="ECO:0000256" key="15">
    <source>
        <dbReference type="HAMAP-Rule" id="MF_00605"/>
    </source>
</evidence>
<evidence type="ECO:0000256" key="8">
    <source>
        <dbReference type="ARBA" id="ARBA00022603"/>
    </source>
</evidence>
<name>A0A3T0ED95_9PROT</name>
<evidence type="ECO:0000256" key="6">
    <source>
        <dbReference type="ARBA" id="ARBA00014679"/>
    </source>
</evidence>
<gene>
    <name evidence="15" type="primary">trmD</name>
    <name evidence="18" type="ORF">X907_2752</name>
</gene>
<evidence type="ECO:0000256" key="2">
    <source>
        <dbReference type="ARBA" id="ARBA00004496"/>
    </source>
</evidence>
<evidence type="ECO:0000256" key="11">
    <source>
        <dbReference type="ARBA" id="ARBA00022694"/>
    </source>
</evidence>
<sequence>MTFTATVLTLYPEAFPGALGVSLIGTALKEGKWALETVDIRAFSRHKHASVDDTPAGGGPGMVLRPDVIAEAVDSVERKARPLICLTPRGKPLTQTMVREWAEGPGVILVCGRFEGFDQRVIEARGMEEVSVGDAVLAGGEIPAQYLIEACVRLIPGVLGKMASTEDESFEGDLLEYPQYTRPRVWEGREIPEVLLGGDHGKVAKWRREQAEQATKDRRPDLWARHQRRDGETR</sequence>
<organism evidence="18 19">
    <name type="scientific">Glycocaulis alkaliphilus</name>
    <dbReference type="NCBI Taxonomy" id="1434191"/>
    <lineage>
        <taxon>Bacteria</taxon>
        <taxon>Pseudomonadati</taxon>
        <taxon>Pseudomonadota</taxon>
        <taxon>Alphaproteobacteria</taxon>
        <taxon>Maricaulales</taxon>
        <taxon>Maricaulaceae</taxon>
        <taxon>Glycocaulis</taxon>
    </lineage>
</organism>